<evidence type="ECO:0000313" key="3">
    <source>
        <dbReference type="EMBL" id="OWR02555.1"/>
    </source>
</evidence>
<evidence type="ECO:0000256" key="2">
    <source>
        <dbReference type="SAM" id="Phobius"/>
    </source>
</evidence>
<dbReference type="PANTHER" id="PTHR34351">
    <property type="entry name" value="SLR1927 PROTEIN-RELATED"/>
    <property type="match status" value="1"/>
</dbReference>
<dbReference type="AlphaFoldDB" id="A0A254N334"/>
<dbReference type="PANTHER" id="PTHR34351:SF1">
    <property type="entry name" value="SLR1927 PROTEIN"/>
    <property type="match status" value="1"/>
</dbReference>
<feature type="transmembrane region" description="Helical" evidence="2">
    <location>
        <begin position="65"/>
        <end position="83"/>
    </location>
</feature>
<feature type="region of interest" description="Disordered" evidence="1">
    <location>
        <begin position="201"/>
        <end position="226"/>
    </location>
</feature>
<gene>
    <name evidence="3" type="ORF">CDO81_19075</name>
</gene>
<dbReference type="OrthoDB" id="5298497at2"/>
<keyword evidence="4" id="KW-1185">Reference proteome</keyword>
<dbReference type="EMBL" id="NISI01000008">
    <property type="protein sequence ID" value="OWR02555.1"/>
    <property type="molecule type" value="Genomic_DNA"/>
</dbReference>
<feature type="transmembrane region" description="Helical" evidence="2">
    <location>
        <begin position="36"/>
        <end position="59"/>
    </location>
</feature>
<name>A0A254N334_9BURK</name>
<keyword evidence="2" id="KW-1133">Transmembrane helix</keyword>
<sequence length="331" mass="36326">MASMTLGTAALRRRWQAWWQGRQPVADTHQTTQRNVYIVPTWAGVAFCCTLGVLLLASINEQISLGYALTFALTGAGLASMHTTHGNLRGLQMDLKAPDGVHAGDDYTLELRLHNPGRARFGIAVSAQLDSGATEPAWVDVPALGHAVLQLRLPAARRGLHALPRLIITTRFPLGFFRAWSYWRPASQVWVYPQPEAAPPAFPAQAEAGQADAASTRQSASGTDFSGVRTYRRGDSVKQILWRKSALALDQGLPLWVRETEAPLARDLWLDWRDTQGRDVEARLSRLTAWVLTAERLGQPYGLRLAGREWPPSLGAAHRLNCLQALAGFAA</sequence>
<accession>A0A254N334</accession>
<reference evidence="3 4" key="1">
    <citation type="journal article" date="2007" name="Int. J. Syst. Evol. Microbiol.">
        <title>Description of Pelomonas aquatica sp. nov. and Pelomonas puraquae sp. nov., isolated from industrial and haemodialysis water.</title>
        <authorList>
            <person name="Gomila M."/>
            <person name="Bowien B."/>
            <person name="Falsen E."/>
            <person name="Moore E.R."/>
            <person name="Lalucat J."/>
        </authorList>
    </citation>
    <scope>NUCLEOTIDE SEQUENCE [LARGE SCALE GENOMIC DNA]</scope>
    <source>
        <strain evidence="3 4">CCUG 52769</strain>
    </source>
</reference>
<feature type="compositionally biased region" description="Low complexity" evidence="1">
    <location>
        <begin position="203"/>
        <end position="214"/>
    </location>
</feature>
<keyword evidence="2" id="KW-0472">Membrane</keyword>
<feature type="compositionally biased region" description="Polar residues" evidence="1">
    <location>
        <begin position="215"/>
        <end position="224"/>
    </location>
</feature>
<dbReference type="Proteomes" id="UP000197446">
    <property type="component" value="Unassembled WGS sequence"/>
</dbReference>
<protein>
    <submittedName>
        <fullName evidence="3">DUF58 domain-containing protein</fullName>
    </submittedName>
</protein>
<evidence type="ECO:0000313" key="4">
    <source>
        <dbReference type="Proteomes" id="UP000197446"/>
    </source>
</evidence>
<evidence type="ECO:0000256" key="1">
    <source>
        <dbReference type="SAM" id="MobiDB-lite"/>
    </source>
</evidence>
<organism evidence="3 4">
    <name type="scientific">Roseateles puraquae</name>
    <dbReference type="NCBI Taxonomy" id="431059"/>
    <lineage>
        <taxon>Bacteria</taxon>
        <taxon>Pseudomonadati</taxon>
        <taxon>Pseudomonadota</taxon>
        <taxon>Betaproteobacteria</taxon>
        <taxon>Burkholderiales</taxon>
        <taxon>Sphaerotilaceae</taxon>
        <taxon>Roseateles</taxon>
    </lineage>
</organism>
<comment type="caution">
    <text evidence="3">The sequence shown here is derived from an EMBL/GenBank/DDBJ whole genome shotgun (WGS) entry which is preliminary data.</text>
</comment>
<keyword evidence="2" id="KW-0812">Transmembrane</keyword>
<proteinExistence type="predicted"/>